<dbReference type="Proteomes" id="UP000235460">
    <property type="component" value="Unassembled WGS sequence"/>
</dbReference>
<comment type="similarity">
    <text evidence="1">Belongs to the UPF0111 family.</text>
</comment>
<organism evidence="3 4">
    <name type="scientific">Thermodesulfobacterium geofontis</name>
    <dbReference type="NCBI Taxonomy" id="1295609"/>
    <lineage>
        <taxon>Bacteria</taxon>
        <taxon>Pseudomonadati</taxon>
        <taxon>Thermodesulfobacteriota</taxon>
        <taxon>Thermodesulfobacteria</taxon>
        <taxon>Thermodesulfobacteriales</taxon>
        <taxon>Thermodesulfobacteriaceae</taxon>
        <taxon>Thermodesulfobacterium</taxon>
    </lineage>
</organism>
<keyword evidence="2" id="KW-0175">Coiled coil</keyword>
<dbReference type="Pfam" id="PF01865">
    <property type="entry name" value="PhoU_div"/>
    <property type="match status" value="1"/>
</dbReference>
<evidence type="ECO:0000256" key="1">
    <source>
        <dbReference type="ARBA" id="ARBA00008591"/>
    </source>
</evidence>
<dbReference type="Gene3D" id="1.20.58.220">
    <property type="entry name" value="Phosphate transport system protein phou homolog 2, domain 2"/>
    <property type="match status" value="1"/>
</dbReference>
<dbReference type="InterPro" id="IPR018445">
    <property type="entry name" value="Put_Phosphate_transp_reg"/>
</dbReference>
<dbReference type="PANTHER" id="PTHR36536">
    <property type="entry name" value="UPF0111 PROTEIN HI_1603"/>
    <property type="match status" value="1"/>
</dbReference>
<evidence type="ECO:0000256" key="2">
    <source>
        <dbReference type="SAM" id="Coils"/>
    </source>
</evidence>
<dbReference type="AlphaFoldDB" id="A0A2N7PPM7"/>
<evidence type="ECO:0000313" key="3">
    <source>
        <dbReference type="EMBL" id="PMP68068.1"/>
    </source>
</evidence>
<evidence type="ECO:0000313" key="4">
    <source>
        <dbReference type="Proteomes" id="UP000235460"/>
    </source>
</evidence>
<protein>
    <submittedName>
        <fullName evidence="3">TIGR00153 family protein</fullName>
    </submittedName>
</protein>
<accession>A0A2N7PPM7</accession>
<dbReference type="EMBL" id="PNIK01000032">
    <property type="protein sequence ID" value="PMP68068.1"/>
    <property type="molecule type" value="Genomic_DNA"/>
</dbReference>
<proteinExistence type="inferred from homology"/>
<reference evidence="3 4" key="1">
    <citation type="submission" date="2018-01" db="EMBL/GenBank/DDBJ databases">
        <title>Metagenomic assembled genomes from two thermal pools in the Uzon Caldera, Kamchatka, Russia.</title>
        <authorList>
            <person name="Wilkins L."/>
            <person name="Ettinger C."/>
        </authorList>
    </citation>
    <scope>NUCLEOTIDE SEQUENCE [LARGE SCALE GENOMIC DNA]</scope>
    <source>
        <strain evidence="3">ZAV-08</strain>
    </source>
</reference>
<feature type="coiled-coil region" evidence="2">
    <location>
        <begin position="142"/>
        <end position="169"/>
    </location>
</feature>
<comment type="caution">
    <text evidence="3">The sequence shown here is derived from an EMBL/GenBank/DDBJ whole genome shotgun (WGS) entry which is preliminary data.</text>
</comment>
<gene>
    <name evidence="3" type="ORF">C0190_02135</name>
</gene>
<sequence length="210" mass="24536">MLEKLLGGGKLEKKVLDTTKKYLQILRSAMECLKNVFLTENIEGTYCIDALEREADSLRREIISIIYEGAFLPYIRPNICNFIEITEKAFDALKTCAFEFRYLNKDLFQKIKEDVLRIANINLDMSEILIKAFSALIEKNNIREKNLAIRIYEKRVDEIKSDIADKIRKWEITNFWDGKNISEFIEALTKISDIIEDASDYLYIIDLSLK</sequence>
<dbReference type="InterPro" id="IPR002727">
    <property type="entry name" value="DUF47"/>
</dbReference>
<dbReference type="InterPro" id="IPR038078">
    <property type="entry name" value="PhoU-like_sf"/>
</dbReference>
<name>A0A2N7PPM7_9BACT</name>
<dbReference type="PANTHER" id="PTHR36536:SF3">
    <property type="entry name" value="UPF0111 PROTEIN HI_1603"/>
    <property type="match status" value="1"/>
</dbReference>